<accession>A0ABN7SKI3</accession>
<gene>
    <name evidence="1" type="ORF">OKIOD_LOCUS9418</name>
</gene>
<organism evidence="1 2">
    <name type="scientific">Oikopleura dioica</name>
    <name type="common">Tunicate</name>
    <dbReference type="NCBI Taxonomy" id="34765"/>
    <lineage>
        <taxon>Eukaryota</taxon>
        <taxon>Metazoa</taxon>
        <taxon>Chordata</taxon>
        <taxon>Tunicata</taxon>
        <taxon>Appendicularia</taxon>
        <taxon>Copelata</taxon>
        <taxon>Oikopleuridae</taxon>
        <taxon>Oikopleura</taxon>
    </lineage>
</organism>
<dbReference type="EMBL" id="OU015566">
    <property type="protein sequence ID" value="CAG5103176.1"/>
    <property type="molecule type" value="Genomic_DNA"/>
</dbReference>
<reference evidence="1 2" key="1">
    <citation type="submission" date="2021-04" db="EMBL/GenBank/DDBJ databases">
        <authorList>
            <person name="Bliznina A."/>
        </authorList>
    </citation>
    <scope>NUCLEOTIDE SEQUENCE [LARGE SCALE GENOMIC DNA]</scope>
</reference>
<evidence type="ECO:0000313" key="2">
    <source>
        <dbReference type="Proteomes" id="UP001158576"/>
    </source>
</evidence>
<protein>
    <submittedName>
        <fullName evidence="1">Oidioi.mRNA.OKI2018_I69.chr1.g653.t1.cds</fullName>
    </submittedName>
</protein>
<proteinExistence type="predicted"/>
<sequence>MCCWDNDESREFFAAAKKKWDDNFPNLIVELKKAYVAPFPQEREKAIRDVKDWIVQDWLLQNNPERFKRALEIGEFDHLAQIIARELISRAFAYSDSVLFHGDPVLKCESSVAENEKFWKTELGLELIAEAKKGAEKIFDDEKILGDVLEEFRFKTSPLKYERESIEKIKKGDKIIRTQVVVNMANQMVWEAKWRQQGSPDNTSKWTDPELIKDWAGMPAKDPQVLIALITQATEYATGHMIDWVKVRTRKIQKLLRKNEAVDIEIERFKNQFQLDFFGSSLSDAETAKKLNGFLEQQLFRYLEWNYRTLNLICIL</sequence>
<dbReference type="Proteomes" id="UP001158576">
    <property type="component" value="Chromosome 1"/>
</dbReference>
<name>A0ABN7SKI3_OIKDI</name>
<keyword evidence="2" id="KW-1185">Reference proteome</keyword>
<evidence type="ECO:0000313" key="1">
    <source>
        <dbReference type="EMBL" id="CAG5103176.1"/>
    </source>
</evidence>